<dbReference type="Gene3D" id="3.40.50.300">
    <property type="entry name" value="P-loop containing nucleotide triphosphate hydrolases"/>
    <property type="match status" value="1"/>
</dbReference>
<evidence type="ECO:0000256" key="7">
    <source>
        <dbReference type="ARBA" id="ARBA00023172"/>
    </source>
</evidence>
<dbReference type="GO" id="GO:0033063">
    <property type="term" value="C:Rad51B-Rad51C-Rad51D-XRCC2 complex"/>
    <property type="evidence" value="ECO:0007669"/>
    <property type="project" value="TreeGrafter"/>
</dbReference>
<dbReference type="CDD" id="cd19489">
    <property type="entry name" value="Rad51D"/>
    <property type="match status" value="1"/>
</dbReference>
<keyword evidence="7" id="KW-0233">DNA recombination</keyword>
<dbReference type="GO" id="GO:0000724">
    <property type="term" value="P:double-strand break repair via homologous recombination"/>
    <property type="evidence" value="ECO:0007669"/>
    <property type="project" value="TreeGrafter"/>
</dbReference>
<keyword evidence="8" id="KW-0234">DNA repair</keyword>
<dbReference type="GO" id="GO:0140664">
    <property type="term" value="F:ATP-dependent DNA damage sensor activity"/>
    <property type="evidence" value="ECO:0007669"/>
    <property type="project" value="InterPro"/>
</dbReference>
<gene>
    <name evidence="12" type="ORF">SLEP1_g13635</name>
</gene>
<dbReference type="Pfam" id="PF08423">
    <property type="entry name" value="Rad51"/>
    <property type="match status" value="1"/>
</dbReference>
<protein>
    <recommendedName>
        <fullName evidence="11">RecA family profile 1 domain-containing protein</fullName>
    </recommendedName>
</protein>
<evidence type="ECO:0000256" key="5">
    <source>
        <dbReference type="ARBA" id="ARBA00022840"/>
    </source>
</evidence>
<dbReference type="GO" id="GO:0005657">
    <property type="term" value="C:replication fork"/>
    <property type="evidence" value="ECO:0007669"/>
    <property type="project" value="TreeGrafter"/>
</dbReference>
<dbReference type="InterPro" id="IPR003593">
    <property type="entry name" value="AAA+_ATPase"/>
</dbReference>
<comment type="subcellular location">
    <subcellularLocation>
        <location evidence="1">Nucleus</location>
    </subcellularLocation>
</comment>
<evidence type="ECO:0000256" key="4">
    <source>
        <dbReference type="ARBA" id="ARBA00022763"/>
    </source>
</evidence>
<dbReference type="GO" id="GO:0005524">
    <property type="term" value="F:ATP binding"/>
    <property type="evidence" value="ECO:0007669"/>
    <property type="project" value="UniProtKB-KW"/>
</dbReference>
<dbReference type="PANTHER" id="PTHR46457">
    <property type="entry name" value="DNA REPAIR PROTEIN RAD51 HOMOLOG 4"/>
    <property type="match status" value="1"/>
</dbReference>
<keyword evidence="4" id="KW-0227">DNA damage</keyword>
<evidence type="ECO:0000256" key="8">
    <source>
        <dbReference type="ARBA" id="ARBA00023204"/>
    </source>
</evidence>
<keyword evidence="6" id="KW-0238">DNA-binding</keyword>
<dbReference type="PROSITE" id="PS50162">
    <property type="entry name" value="RECA_2"/>
    <property type="match status" value="1"/>
</dbReference>
<dbReference type="GO" id="GO:0000723">
    <property type="term" value="P:telomere maintenance"/>
    <property type="evidence" value="ECO:0007669"/>
    <property type="project" value="TreeGrafter"/>
</dbReference>
<dbReference type="GO" id="GO:0007131">
    <property type="term" value="P:reciprocal meiotic recombination"/>
    <property type="evidence" value="ECO:0007669"/>
    <property type="project" value="TreeGrafter"/>
</dbReference>
<proteinExistence type="inferred from homology"/>
<keyword evidence="5" id="KW-0067">ATP-binding</keyword>
<evidence type="ECO:0000313" key="12">
    <source>
        <dbReference type="EMBL" id="GKV01037.1"/>
    </source>
</evidence>
<organism evidence="12 13">
    <name type="scientific">Rubroshorea leprosula</name>
    <dbReference type="NCBI Taxonomy" id="152421"/>
    <lineage>
        <taxon>Eukaryota</taxon>
        <taxon>Viridiplantae</taxon>
        <taxon>Streptophyta</taxon>
        <taxon>Embryophyta</taxon>
        <taxon>Tracheophyta</taxon>
        <taxon>Spermatophyta</taxon>
        <taxon>Magnoliopsida</taxon>
        <taxon>eudicotyledons</taxon>
        <taxon>Gunneridae</taxon>
        <taxon>Pentapetalae</taxon>
        <taxon>rosids</taxon>
        <taxon>malvids</taxon>
        <taxon>Malvales</taxon>
        <taxon>Dipterocarpaceae</taxon>
        <taxon>Rubroshorea</taxon>
    </lineage>
</organism>
<accession>A0AAV5IGK2</accession>
<sequence length="268" mass="29278">MHQPWLNGMELLEDALRNKNFLTSGLEEMDMFLHGGFRVGQLTELVGPSSSGKTQVCLQVASNVARKYNGTVVYLDTGNSFSPQRIAQILGQSSDPANSQVKYQNLQNIMRNILCHSVFDIFGLFDVLHQLQFQLKLQNGKGDCHGRLLIVDSVSSLITPVLGGSGSLGRALMVAVGFLLKKLAHEHNLAVLVTNHTVAGEGGICKPALGESWKSIPHVRLLLYHERGSNICKISILKHPSMASGKAARFVMLPDSEHKGEPGMKRTV</sequence>
<name>A0AAV5IGK2_9ROSI</name>
<comment type="similarity">
    <text evidence="2">Belongs to the RecA family. RAD51 subfamily.</text>
</comment>
<keyword evidence="13" id="KW-1185">Reference proteome</keyword>
<dbReference type="FunFam" id="3.40.50.300:FF:001665">
    <property type="entry name" value="DNA repair protein RAD51 4"/>
    <property type="match status" value="1"/>
</dbReference>
<evidence type="ECO:0000259" key="11">
    <source>
        <dbReference type="PROSITE" id="PS50162"/>
    </source>
</evidence>
<evidence type="ECO:0000256" key="1">
    <source>
        <dbReference type="ARBA" id="ARBA00004123"/>
    </source>
</evidence>
<dbReference type="InterPro" id="IPR020588">
    <property type="entry name" value="RecA_ATP-bd"/>
</dbReference>
<dbReference type="AlphaFoldDB" id="A0AAV5IGK2"/>
<dbReference type="SMART" id="SM00382">
    <property type="entry name" value="AAA"/>
    <property type="match status" value="1"/>
</dbReference>
<comment type="function">
    <text evidence="10">Involved in the homologous recombination repair (HRR) pathway of double-stranded DNA breaks arising during DNA replication or induced by DNA-damaging agents.</text>
</comment>
<dbReference type="GO" id="GO:0000400">
    <property type="term" value="F:four-way junction DNA binding"/>
    <property type="evidence" value="ECO:0007669"/>
    <property type="project" value="TreeGrafter"/>
</dbReference>
<dbReference type="GO" id="GO:0005815">
    <property type="term" value="C:microtubule organizing center"/>
    <property type="evidence" value="ECO:0007669"/>
    <property type="project" value="TreeGrafter"/>
</dbReference>
<reference evidence="12 13" key="1">
    <citation type="journal article" date="2021" name="Commun. Biol.">
        <title>The genome of Shorea leprosula (Dipterocarpaceae) highlights the ecological relevance of drought in aseasonal tropical rainforests.</title>
        <authorList>
            <person name="Ng K.K.S."/>
            <person name="Kobayashi M.J."/>
            <person name="Fawcett J.A."/>
            <person name="Hatakeyama M."/>
            <person name="Paape T."/>
            <person name="Ng C.H."/>
            <person name="Ang C.C."/>
            <person name="Tnah L.H."/>
            <person name="Lee C.T."/>
            <person name="Nishiyama T."/>
            <person name="Sese J."/>
            <person name="O'Brien M.J."/>
            <person name="Copetti D."/>
            <person name="Mohd Noor M.I."/>
            <person name="Ong R.C."/>
            <person name="Putra M."/>
            <person name="Sireger I.Z."/>
            <person name="Indrioko S."/>
            <person name="Kosugi Y."/>
            <person name="Izuno A."/>
            <person name="Isagi Y."/>
            <person name="Lee S.L."/>
            <person name="Shimizu K.K."/>
        </authorList>
    </citation>
    <scope>NUCLEOTIDE SEQUENCE [LARGE SCALE GENOMIC DNA]</scope>
    <source>
        <strain evidence="12">214</strain>
    </source>
</reference>
<comment type="caution">
    <text evidence="12">The sequence shown here is derived from an EMBL/GenBank/DDBJ whole genome shotgun (WGS) entry which is preliminary data.</text>
</comment>
<dbReference type="InterPro" id="IPR013632">
    <property type="entry name" value="Rad51_C"/>
</dbReference>
<evidence type="ECO:0000256" key="2">
    <source>
        <dbReference type="ARBA" id="ARBA00007095"/>
    </source>
</evidence>
<feature type="domain" description="RecA family profile 1" evidence="11">
    <location>
        <begin position="18"/>
        <end position="197"/>
    </location>
</feature>
<evidence type="ECO:0000313" key="13">
    <source>
        <dbReference type="Proteomes" id="UP001054252"/>
    </source>
</evidence>
<dbReference type="EMBL" id="BPVZ01000016">
    <property type="protein sequence ID" value="GKV01037.1"/>
    <property type="molecule type" value="Genomic_DNA"/>
</dbReference>
<dbReference type="PANTHER" id="PTHR46457:SF1">
    <property type="entry name" value="DNA REPAIR PROTEIN RAD51 HOMOLOG 4"/>
    <property type="match status" value="1"/>
</dbReference>
<dbReference type="SUPFAM" id="SSF52540">
    <property type="entry name" value="P-loop containing nucleoside triphosphate hydrolases"/>
    <property type="match status" value="1"/>
</dbReference>
<dbReference type="GO" id="GO:0003697">
    <property type="term" value="F:single-stranded DNA binding"/>
    <property type="evidence" value="ECO:0007669"/>
    <property type="project" value="TreeGrafter"/>
</dbReference>
<dbReference type="Proteomes" id="UP001054252">
    <property type="component" value="Unassembled WGS sequence"/>
</dbReference>
<dbReference type="InterPro" id="IPR027417">
    <property type="entry name" value="P-loop_NTPase"/>
</dbReference>
<evidence type="ECO:0000256" key="3">
    <source>
        <dbReference type="ARBA" id="ARBA00022741"/>
    </source>
</evidence>
<dbReference type="InterPro" id="IPR051988">
    <property type="entry name" value="HRR_RAD51_Paralog"/>
</dbReference>
<dbReference type="InterPro" id="IPR047323">
    <property type="entry name" value="Rad51D_C"/>
</dbReference>
<keyword evidence="3" id="KW-0547">Nucleotide-binding</keyword>
<evidence type="ECO:0000256" key="6">
    <source>
        <dbReference type="ARBA" id="ARBA00023125"/>
    </source>
</evidence>
<evidence type="ECO:0000256" key="9">
    <source>
        <dbReference type="ARBA" id="ARBA00023242"/>
    </source>
</evidence>
<keyword evidence="9" id="KW-0539">Nucleus</keyword>
<evidence type="ECO:0000256" key="10">
    <source>
        <dbReference type="ARBA" id="ARBA00056000"/>
    </source>
</evidence>
<dbReference type="GO" id="GO:0042148">
    <property type="term" value="P:DNA strand invasion"/>
    <property type="evidence" value="ECO:0007669"/>
    <property type="project" value="TreeGrafter"/>
</dbReference>